<dbReference type="PANTHER" id="PTHR47831:SF1">
    <property type="entry name" value="GENERAL TRANSCRIPTION FACTOR II-I REPEAT DOMAIN-CONTAINING PROTEIN 2A-RELATED"/>
    <property type="match status" value="1"/>
</dbReference>
<comment type="caution">
    <text evidence="1">The sequence shown here is derived from an EMBL/GenBank/DDBJ whole genome shotgun (WGS) entry which is preliminary data.</text>
</comment>
<organism evidence="1 2">
    <name type="scientific">Thelohanellus kitauei</name>
    <name type="common">Myxosporean</name>
    <dbReference type="NCBI Taxonomy" id="669202"/>
    <lineage>
        <taxon>Eukaryota</taxon>
        <taxon>Metazoa</taxon>
        <taxon>Cnidaria</taxon>
        <taxon>Myxozoa</taxon>
        <taxon>Myxosporea</taxon>
        <taxon>Bivalvulida</taxon>
        <taxon>Platysporina</taxon>
        <taxon>Myxobolidae</taxon>
        <taxon>Thelohanellus</taxon>
    </lineage>
</organism>
<sequence length="146" mass="16723">MGFANDVHSHYYSHKISAIRNEFTIFADFKLKKNSFGIVLNHFYINARTVPEELQMDIIDIKCDSVLTDKFSSVDTGTLYTFTRQKYPISTAFPSRILSLLATSYLKTDRCLFDFFLNVSTAHTLTPHFERLIRAKSCQTSGTTNC</sequence>
<protein>
    <submittedName>
        <fullName evidence="1">General transcription factor II-I repeat domain-containing protein 2B</fullName>
    </submittedName>
</protein>
<dbReference type="EMBL" id="JWZT01003740">
    <property type="protein sequence ID" value="KII65732.1"/>
    <property type="molecule type" value="Genomic_DNA"/>
</dbReference>
<evidence type="ECO:0000313" key="2">
    <source>
        <dbReference type="Proteomes" id="UP000031668"/>
    </source>
</evidence>
<dbReference type="InterPro" id="IPR042224">
    <property type="entry name" value="GTF2IRD2"/>
</dbReference>
<dbReference type="OrthoDB" id="8933759at2759"/>
<dbReference type="PANTHER" id="PTHR47831">
    <property type="entry name" value="GENERAL TRANSCRIPTION FACTOR II-I REPEAT DOMAIN-CONTAINING PROTEIN 2"/>
    <property type="match status" value="1"/>
</dbReference>
<dbReference type="Proteomes" id="UP000031668">
    <property type="component" value="Unassembled WGS sequence"/>
</dbReference>
<evidence type="ECO:0000313" key="1">
    <source>
        <dbReference type="EMBL" id="KII65732.1"/>
    </source>
</evidence>
<dbReference type="AlphaFoldDB" id="A0A0C2MVS6"/>
<dbReference type="GO" id="GO:0005634">
    <property type="term" value="C:nucleus"/>
    <property type="evidence" value="ECO:0007669"/>
    <property type="project" value="TreeGrafter"/>
</dbReference>
<accession>A0A0C2MVS6</accession>
<reference evidence="1 2" key="1">
    <citation type="journal article" date="2014" name="Genome Biol. Evol.">
        <title>The genome of the myxosporean Thelohanellus kitauei shows adaptations to nutrient acquisition within its fish host.</title>
        <authorList>
            <person name="Yang Y."/>
            <person name="Xiong J."/>
            <person name="Zhou Z."/>
            <person name="Huo F."/>
            <person name="Miao W."/>
            <person name="Ran C."/>
            <person name="Liu Y."/>
            <person name="Zhang J."/>
            <person name="Feng J."/>
            <person name="Wang M."/>
            <person name="Wang M."/>
            <person name="Wang L."/>
            <person name="Yao B."/>
        </authorList>
    </citation>
    <scope>NUCLEOTIDE SEQUENCE [LARGE SCALE GENOMIC DNA]</scope>
    <source>
        <strain evidence="1">Wuqing</strain>
    </source>
</reference>
<keyword evidence="2" id="KW-1185">Reference proteome</keyword>
<proteinExistence type="predicted"/>
<gene>
    <name evidence="1" type="ORF">RF11_09623</name>
</gene>
<name>A0A0C2MVS6_THEKT</name>